<gene>
    <name evidence="2" type="ORF">A3196_13365</name>
</gene>
<proteinExistence type="predicted"/>
<dbReference type="EMBL" id="LVJZ01000003">
    <property type="protein sequence ID" value="ODB97658.1"/>
    <property type="molecule type" value="Genomic_DNA"/>
</dbReference>
<name>A0A1E2USA4_9GAMM</name>
<comment type="caution">
    <text evidence="2">The sequence shown here is derived from an EMBL/GenBank/DDBJ whole genome shotgun (WGS) entry which is preliminary data.</text>
</comment>
<dbReference type="Pfam" id="PF02470">
    <property type="entry name" value="MlaD"/>
    <property type="match status" value="1"/>
</dbReference>
<protein>
    <recommendedName>
        <fullName evidence="1">Mce/MlaD domain-containing protein</fullName>
    </recommendedName>
</protein>
<dbReference type="STRING" id="1818881.A3196_13365"/>
<reference evidence="2 3" key="1">
    <citation type="submission" date="2016-03" db="EMBL/GenBank/DDBJ databases">
        <title>Chemosynthetic sulphur-oxidizing symbionts of marine invertebrate animals are capable of nitrogen fixation.</title>
        <authorList>
            <person name="Petersen J.M."/>
            <person name="Kemper A."/>
            <person name="Gruber-Vodicka H."/>
            <person name="Cardini U."/>
            <person name="Geest Mvander."/>
            <person name="Kleiner M."/>
            <person name="Bulgheresi S."/>
            <person name="Fussmann M."/>
            <person name="Herbold C."/>
            <person name="Seah B.K.B."/>
            <person name="Antony C.Paul."/>
            <person name="Liu D."/>
            <person name="Belitz A."/>
            <person name="Weber M."/>
        </authorList>
    </citation>
    <scope>NUCLEOTIDE SEQUENCE [LARGE SCALE GENOMIC DNA]</scope>
    <source>
        <strain evidence="2">G_D</strain>
    </source>
</reference>
<sequence>MQSRISPTLIGSFVLASLALGLASVLLFSNGSLANKPTQFILYFEGDVKGLQVGSPVNFRGVKVGQVESMSITYVRESKEFRIPVVIGIRDGHVNVDGVVTESGVKLELDDLIAQGLRARLNLQSLVTGKLEIELDFMPETPIRLIAEDKRYPEIPTVQSSMEKLATAIEQIPVERITQRLSEILDSIDEMMADGELKRLTTSLLQIAKRLDQISLLLAEQAPELLTNSNATLLEARAMITEVAGTAKQTQALISATDENLTSAFSRWDRTLASGDQAFRQVGETVDTADRLLNEDSELISQLTTTLRELGSAARAIRIMSEYLERHPEALLRGKQ</sequence>
<dbReference type="PANTHER" id="PTHR36698:SF3">
    <property type="entry name" value="ABC-TYPE TRANSPORT AUXILIARY LIPOPROTEIN COMPONENT DOMAIN-CONTAINING PROTEIN"/>
    <property type="match status" value="1"/>
</dbReference>
<dbReference type="Proteomes" id="UP000094849">
    <property type="component" value="Unassembled WGS sequence"/>
</dbReference>
<accession>A0A1E2USA4</accession>
<keyword evidence="3" id="KW-1185">Reference proteome</keyword>
<evidence type="ECO:0000313" key="2">
    <source>
        <dbReference type="EMBL" id="ODB97658.1"/>
    </source>
</evidence>
<dbReference type="AlphaFoldDB" id="A0A1E2USA4"/>
<evidence type="ECO:0000259" key="1">
    <source>
        <dbReference type="Pfam" id="PF02470"/>
    </source>
</evidence>
<organism evidence="2 3">
    <name type="scientific">Candidatus Thiodiazotropha endoloripes</name>
    <dbReference type="NCBI Taxonomy" id="1818881"/>
    <lineage>
        <taxon>Bacteria</taxon>
        <taxon>Pseudomonadati</taxon>
        <taxon>Pseudomonadota</taxon>
        <taxon>Gammaproteobacteria</taxon>
        <taxon>Chromatiales</taxon>
        <taxon>Sedimenticolaceae</taxon>
        <taxon>Candidatus Thiodiazotropha</taxon>
    </lineage>
</organism>
<dbReference type="InterPro" id="IPR003399">
    <property type="entry name" value="Mce/MlaD"/>
</dbReference>
<feature type="domain" description="Mce/MlaD" evidence="1">
    <location>
        <begin position="46"/>
        <end position="136"/>
    </location>
</feature>
<dbReference type="PANTHER" id="PTHR36698">
    <property type="entry name" value="BLL5892 PROTEIN"/>
    <property type="match status" value="1"/>
</dbReference>
<dbReference type="RefSeq" id="WP_069005600.1">
    <property type="nucleotide sequence ID" value="NZ_LVJW01000003.1"/>
</dbReference>
<evidence type="ECO:0000313" key="3">
    <source>
        <dbReference type="Proteomes" id="UP000094849"/>
    </source>
</evidence>